<organism evidence="2 3">
    <name type="scientific">Imshaugia aleurites</name>
    <dbReference type="NCBI Taxonomy" id="172621"/>
    <lineage>
        <taxon>Eukaryota</taxon>
        <taxon>Fungi</taxon>
        <taxon>Dikarya</taxon>
        <taxon>Ascomycota</taxon>
        <taxon>Pezizomycotina</taxon>
        <taxon>Lecanoromycetes</taxon>
        <taxon>OSLEUM clade</taxon>
        <taxon>Lecanoromycetidae</taxon>
        <taxon>Lecanorales</taxon>
        <taxon>Lecanorineae</taxon>
        <taxon>Parmeliaceae</taxon>
        <taxon>Imshaugia</taxon>
    </lineage>
</organism>
<evidence type="ECO:0000313" key="2">
    <source>
        <dbReference type="EMBL" id="CAF9930858.1"/>
    </source>
</evidence>
<name>A0A8H3FU07_9LECA</name>
<proteinExistence type="predicted"/>
<gene>
    <name evidence="2" type="ORF">IMSHALPRED_008299</name>
</gene>
<keyword evidence="3" id="KW-1185">Reference proteome</keyword>
<dbReference type="AlphaFoldDB" id="A0A8H3FU07"/>
<dbReference type="InterPro" id="IPR002347">
    <property type="entry name" value="SDR_fam"/>
</dbReference>
<evidence type="ECO:0008006" key="4">
    <source>
        <dbReference type="Google" id="ProtNLM"/>
    </source>
</evidence>
<dbReference type="SUPFAM" id="SSF51735">
    <property type="entry name" value="NAD(P)-binding Rossmann-fold domains"/>
    <property type="match status" value="1"/>
</dbReference>
<dbReference type="Gene3D" id="3.40.50.720">
    <property type="entry name" value="NAD(P)-binding Rossmann-like Domain"/>
    <property type="match status" value="1"/>
</dbReference>
<keyword evidence="1" id="KW-0560">Oxidoreductase</keyword>
<reference evidence="2" key="1">
    <citation type="submission" date="2021-03" db="EMBL/GenBank/DDBJ databases">
        <authorList>
            <person name="Tagirdzhanova G."/>
        </authorList>
    </citation>
    <scope>NUCLEOTIDE SEQUENCE</scope>
</reference>
<evidence type="ECO:0000256" key="1">
    <source>
        <dbReference type="ARBA" id="ARBA00023002"/>
    </source>
</evidence>
<dbReference type="EMBL" id="CAJPDT010000059">
    <property type="protein sequence ID" value="CAF9930858.1"/>
    <property type="molecule type" value="Genomic_DNA"/>
</dbReference>
<dbReference type="InterPro" id="IPR036291">
    <property type="entry name" value="NAD(P)-bd_dom_sf"/>
</dbReference>
<accession>A0A8H3FU07</accession>
<dbReference type="GO" id="GO:0016491">
    <property type="term" value="F:oxidoreductase activity"/>
    <property type="evidence" value="ECO:0007669"/>
    <property type="project" value="UniProtKB-KW"/>
</dbReference>
<dbReference type="PANTHER" id="PTHR47534:SF3">
    <property type="entry name" value="ALCOHOL DEHYDROGENASE-LIKE C-TERMINAL DOMAIN-CONTAINING PROTEIN"/>
    <property type="match status" value="1"/>
</dbReference>
<dbReference type="OrthoDB" id="2898509at2759"/>
<protein>
    <recommendedName>
        <fullName evidence="4">Short-chain dehydrogenase/reductase</fullName>
    </recommendedName>
</protein>
<sequence>MVALETVRASNAKLRNLPPGLVAVFVGATSGIGESTLKQFCRHTIKPRLYFVGRSQDAANKIISELKTIQSDVETTFIRKDLTLLKNVDEVCDDIKAKETKINLLFMSQGIGSMKGRDATTAENLHVDKIPVETSEGFDRKLTTNYYSRLRFTQQLLPLLQSASPQLSRVVSVLAPGDEAVLDFGNLDLKQNFSLRKAAAHAITMTDFAFEEMAVKNPTVSFVHAYPGLVKTSFFRDVGFATKAATQLALTIFSRWTVGIEESGERHLYAATSASYPPKNGEKGGVEVGDGNVMKGSAGEIGSGAYLIGSDGEVRANEKVLKEMRGKDAGAKIWAHTMKQFETVRGS</sequence>
<dbReference type="PANTHER" id="PTHR47534">
    <property type="entry name" value="YALI0E05731P"/>
    <property type="match status" value="1"/>
</dbReference>
<dbReference type="Pfam" id="PF00106">
    <property type="entry name" value="adh_short"/>
    <property type="match status" value="1"/>
</dbReference>
<dbReference type="InterPro" id="IPR052228">
    <property type="entry name" value="Sec_Metab_Biosynth_Oxidored"/>
</dbReference>
<dbReference type="Proteomes" id="UP000664534">
    <property type="component" value="Unassembled WGS sequence"/>
</dbReference>
<evidence type="ECO:0000313" key="3">
    <source>
        <dbReference type="Proteomes" id="UP000664534"/>
    </source>
</evidence>
<comment type="caution">
    <text evidence="2">The sequence shown here is derived from an EMBL/GenBank/DDBJ whole genome shotgun (WGS) entry which is preliminary data.</text>
</comment>